<keyword evidence="1" id="KW-0131">Cell cycle</keyword>
<keyword evidence="2" id="KW-1185">Reference proteome</keyword>
<protein>
    <submittedName>
        <fullName evidence="1">Cell division protein FtsZ</fullName>
    </submittedName>
</protein>
<dbReference type="Proteomes" id="UP000595814">
    <property type="component" value="Chromosome"/>
</dbReference>
<reference evidence="1 2" key="1">
    <citation type="journal article" date="2022" name="Int. J. Syst. Evol. Microbiol.">
        <title>Miniphocaeibacter halophilus sp. nov., an ammonium-tolerant acetate-producing bacterium isolated from a biogas system.</title>
        <authorList>
            <person name="Schnurer A."/>
            <person name="Singh A."/>
            <person name="Bi S."/>
            <person name="Qiao W."/>
            <person name="Westerholm M."/>
        </authorList>
    </citation>
    <scope>NUCLEOTIDE SEQUENCE [LARGE SCALE GENOMIC DNA]</scope>
    <source>
        <strain evidence="1 2">AMB_01</strain>
    </source>
</reference>
<evidence type="ECO:0000313" key="2">
    <source>
        <dbReference type="Proteomes" id="UP000595814"/>
    </source>
</evidence>
<sequence>MSFEMEVNNNEDLARIKVVGVGGGGNNAIMRMHESGLSGVEFIAVNTDKQILTASQIENKLQIGAKLTKGLGAGANPTVGQKAAEESRNDIVEMLQGADMVFITAGMGGGTGTGAAPIVAEIAKELGILTVGVVTKPFAFEGRKRQLQAEQGIEALKDKVDTLVIIPNDRLLQIAEKRTTMAEAFSMADEVLMNGIKGISDLIAVPNLINLDFADVKAIMYDQGIAHMGIGIATGENRAVEAARSAVKSPLLETSIDGAKAVLINITGADLGLFEINEASELIREAVDADANIIFGAGIDESLKDDIKITVIATGFDEKLGKNIISGNTENNKKKDERSEGDKGSEKDNQTDELEIPSFLKKRGF</sequence>
<gene>
    <name evidence="1" type="primary">ftsZ</name>
    <name evidence="1" type="ORF">JFY71_09460</name>
</gene>
<proteinExistence type="predicted"/>
<evidence type="ECO:0000313" key="1">
    <source>
        <dbReference type="EMBL" id="QQK07513.1"/>
    </source>
</evidence>
<dbReference type="EMBL" id="CP066744">
    <property type="protein sequence ID" value="QQK07513.1"/>
    <property type="molecule type" value="Genomic_DNA"/>
</dbReference>
<keyword evidence="1" id="KW-0132">Cell division</keyword>
<accession>A0AC61MQ59</accession>
<name>A0AC61MQ59_9FIRM</name>
<organism evidence="1 2">
    <name type="scientific">Miniphocaeibacter halophilus</name>
    <dbReference type="NCBI Taxonomy" id="2931922"/>
    <lineage>
        <taxon>Bacteria</taxon>
        <taxon>Bacillati</taxon>
        <taxon>Bacillota</taxon>
        <taxon>Tissierellia</taxon>
        <taxon>Tissierellales</taxon>
        <taxon>Peptoniphilaceae</taxon>
        <taxon>Miniphocaeibacter</taxon>
    </lineage>
</organism>